<evidence type="ECO:0000259" key="4">
    <source>
        <dbReference type="SMART" id="SM00796"/>
    </source>
</evidence>
<dbReference type="RefSeq" id="WP_142602334.1">
    <property type="nucleotide sequence ID" value="NZ_FXSZ01000003.1"/>
</dbReference>
<dbReference type="PANTHER" id="PTHR34698">
    <property type="entry name" value="5-OXOPROLINASE SUBUNIT B"/>
    <property type="match status" value="1"/>
</dbReference>
<dbReference type="SMART" id="SM00796">
    <property type="entry name" value="AHS1"/>
    <property type="match status" value="1"/>
</dbReference>
<keyword evidence="1" id="KW-0547">Nucleotide-binding</keyword>
<gene>
    <name evidence="5" type="ORF">SAMN06265350_10374</name>
</gene>
<accession>A0A521BZG4</accession>
<dbReference type="InterPro" id="IPR003833">
    <property type="entry name" value="CT_C_D"/>
</dbReference>
<dbReference type="AlphaFoldDB" id="A0A521BZG4"/>
<dbReference type="OrthoDB" id="9778567at2"/>
<dbReference type="Gene3D" id="3.30.1360.40">
    <property type="match status" value="1"/>
</dbReference>
<evidence type="ECO:0000256" key="3">
    <source>
        <dbReference type="ARBA" id="ARBA00022840"/>
    </source>
</evidence>
<dbReference type="SUPFAM" id="SSF50891">
    <property type="entry name" value="Cyclophilin-like"/>
    <property type="match status" value="1"/>
</dbReference>
<dbReference type="Proteomes" id="UP000315971">
    <property type="component" value="Unassembled WGS sequence"/>
</dbReference>
<feature type="domain" description="Carboxyltransferase" evidence="4">
    <location>
        <begin position="9"/>
        <end position="219"/>
    </location>
</feature>
<dbReference type="Gene3D" id="2.40.100.10">
    <property type="entry name" value="Cyclophilin-like"/>
    <property type="match status" value="1"/>
</dbReference>
<dbReference type="GO" id="GO:0005524">
    <property type="term" value="F:ATP binding"/>
    <property type="evidence" value="ECO:0007669"/>
    <property type="project" value="UniProtKB-KW"/>
</dbReference>
<dbReference type="SUPFAM" id="SSF160467">
    <property type="entry name" value="PH0987 N-terminal domain-like"/>
    <property type="match status" value="1"/>
</dbReference>
<dbReference type="PANTHER" id="PTHR34698:SF2">
    <property type="entry name" value="5-OXOPROLINASE SUBUNIT B"/>
    <property type="match status" value="1"/>
</dbReference>
<organism evidence="5 6">
    <name type="scientific">Solitalea koreensis</name>
    <dbReference type="NCBI Taxonomy" id="543615"/>
    <lineage>
        <taxon>Bacteria</taxon>
        <taxon>Pseudomonadati</taxon>
        <taxon>Bacteroidota</taxon>
        <taxon>Sphingobacteriia</taxon>
        <taxon>Sphingobacteriales</taxon>
        <taxon>Sphingobacteriaceae</taxon>
        <taxon>Solitalea</taxon>
    </lineage>
</organism>
<dbReference type="InterPro" id="IPR029000">
    <property type="entry name" value="Cyclophilin-like_dom_sf"/>
</dbReference>
<dbReference type="NCBIfam" id="TIGR00370">
    <property type="entry name" value="5-oxoprolinase subunit PxpB"/>
    <property type="match status" value="1"/>
</dbReference>
<dbReference type="Pfam" id="PF02682">
    <property type="entry name" value="CT_C_D"/>
    <property type="match status" value="1"/>
</dbReference>
<keyword evidence="2" id="KW-0378">Hydrolase</keyword>
<keyword evidence="6" id="KW-1185">Reference proteome</keyword>
<evidence type="ECO:0000313" key="5">
    <source>
        <dbReference type="EMBL" id="SMO52606.1"/>
    </source>
</evidence>
<protein>
    <submittedName>
        <fullName evidence="5">Inhibitor of KinA</fullName>
    </submittedName>
</protein>
<sequence>MSTLTDHHYSIFAISDAALTIDFGNEIHSSLNQKVIALNHCIYSHPFAGFIETVPAYSSLTVFYDVYLVKQSISTEYTAFEIVKTYLEKALSGIQTSAKAESRLVKIPVCYGGSFGPDLDWLCNFTGLNAASIIELHTSVTYQVYMTGFLPGFPYMGIVNENIAAPRKNEPSLKVAAGSVGIAGKQTGIYPLDSPGGWQILGRTPLRLFDPERNEPVLIKAGDQVRFYSIDEHAFNNWEG</sequence>
<dbReference type="GO" id="GO:0016787">
    <property type="term" value="F:hydrolase activity"/>
    <property type="evidence" value="ECO:0007669"/>
    <property type="project" value="UniProtKB-KW"/>
</dbReference>
<proteinExistence type="predicted"/>
<dbReference type="EMBL" id="FXSZ01000003">
    <property type="protein sequence ID" value="SMO52606.1"/>
    <property type="molecule type" value="Genomic_DNA"/>
</dbReference>
<keyword evidence="3" id="KW-0067">ATP-binding</keyword>
<evidence type="ECO:0000256" key="2">
    <source>
        <dbReference type="ARBA" id="ARBA00022801"/>
    </source>
</evidence>
<evidence type="ECO:0000256" key="1">
    <source>
        <dbReference type="ARBA" id="ARBA00022741"/>
    </source>
</evidence>
<reference evidence="5 6" key="1">
    <citation type="submission" date="2017-05" db="EMBL/GenBank/DDBJ databases">
        <authorList>
            <person name="Varghese N."/>
            <person name="Submissions S."/>
        </authorList>
    </citation>
    <scope>NUCLEOTIDE SEQUENCE [LARGE SCALE GENOMIC DNA]</scope>
    <source>
        <strain evidence="5 6">DSM 21342</strain>
    </source>
</reference>
<evidence type="ECO:0000313" key="6">
    <source>
        <dbReference type="Proteomes" id="UP000315971"/>
    </source>
</evidence>
<dbReference type="InterPro" id="IPR010016">
    <property type="entry name" value="PxpB"/>
</dbReference>
<name>A0A521BZG4_9SPHI</name>